<dbReference type="RefSeq" id="WP_094694621.1">
    <property type="nucleotide sequence ID" value="NZ_JBDNSG010000011.1"/>
</dbReference>
<protein>
    <recommendedName>
        <fullName evidence="5">DUF3043 domain-containing protein</fullName>
    </recommendedName>
</protein>
<dbReference type="EMBL" id="MWXA01000008">
    <property type="protein sequence ID" value="OZG65444.1"/>
    <property type="molecule type" value="Genomic_DNA"/>
</dbReference>
<dbReference type="AlphaFoldDB" id="A0A261G1X8"/>
<comment type="caution">
    <text evidence="3">The sequence shown here is derived from an EMBL/GenBank/DDBJ whole genome shotgun (WGS) entry which is preliminary data.</text>
</comment>
<evidence type="ECO:0000256" key="2">
    <source>
        <dbReference type="SAM" id="Phobius"/>
    </source>
</evidence>
<keyword evidence="2" id="KW-0472">Membrane</keyword>
<accession>A0A261G1X8</accession>
<keyword evidence="4" id="KW-1185">Reference proteome</keyword>
<proteinExistence type="predicted"/>
<feature type="region of interest" description="Disordered" evidence="1">
    <location>
        <begin position="1"/>
        <end position="59"/>
    </location>
</feature>
<organism evidence="3 4">
    <name type="scientific">Bifidobacterium aquikefiri</name>
    <dbReference type="NCBI Taxonomy" id="1653207"/>
    <lineage>
        <taxon>Bacteria</taxon>
        <taxon>Bacillati</taxon>
        <taxon>Actinomycetota</taxon>
        <taxon>Actinomycetes</taxon>
        <taxon>Bifidobacteriales</taxon>
        <taxon>Bifidobacteriaceae</taxon>
        <taxon>Bifidobacterium</taxon>
    </lineage>
</organism>
<dbReference type="OrthoDB" id="5194448at2"/>
<name>A0A261G1X8_9BIFI</name>
<evidence type="ECO:0000313" key="3">
    <source>
        <dbReference type="EMBL" id="OZG65444.1"/>
    </source>
</evidence>
<dbReference type="InterPro" id="IPR021403">
    <property type="entry name" value="DUF3043"/>
</dbReference>
<evidence type="ECO:0008006" key="5">
    <source>
        <dbReference type="Google" id="ProtNLM"/>
    </source>
</evidence>
<sequence length="203" mass="23823">MTWNPFKRKNDADNAAQVTFDSEPEGAGKGRPTPRRKQAEAENLHPIVPKDRKASRKVEREKIRVRQDSEYEAMRNGDVNHMPKAERLTSRVYVRDYIDARWNIAEFFVPIAFVILVVSFIVSSFYPVLSVPLLILMYVYLFASIIDIAIMWRGLKRKLIAKFGEQSVARGSRIATYAWLRSLQMRRWRMPRPRNKKRGNWPK</sequence>
<feature type="transmembrane region" description="Helical" evidence="2">
    <location>
        <begin position="107"/>
        <end position="126"/>
    </location>
</feature>
<dbReference type="Proteomes" id="UP000216451">
    <property type="component" value="Unassembled WGS sequence"/>
</dbReference>
<evidence type="ECO:0000313" key="4">
    <source>
        <dbReference type="Proteomes" id="UP000216451"/>
    </source>
</evidence>
<dbReference type="Pfam" id="PF11241">
    <property type="entry name" value="DUF3043"/>
    <property type="match status" value="1"/>
</dbReference>
<gene>
    <name evidence="3" type="ORF">BAQU_1627</name>
</gene>
<keyword evidence="2" id="KW-0812">Transmembrane</keyword>
<dbReference type="GeneID" id="98296291"/>
<evidence type="ECO:0000256" key="1">
    <source>
        <dbReference type="SAM" id="MobiDB-lite"/>
    </source>
</evidence>
<feature type="compositionally biased region" description="Basic and acidic residues" evidence="1">
    <location>
        <begin position="37"/>
        <end position="59"/>
    </location>
</feature>
<reference evidence="3 4" key="1">
    <citation type="journal article" date="2017" name="BMC Genomics">
        <title>Comparative genomic and phylogenomic analyses of the Bifidobacteriaceae family.</title>
        <authorList>
            <person name="Lugli G.A."/>
            <person name="Milani C."/>
            <person name="Turroni F."/>
            <person name="Duranti S."/>
            <person name="Mancabelli L."/>
            <person name="Mangifesta M."/>
            <person name="Ferrario C."/>
            <person name="Modesto M."/>
            <person name="Mattarelli P."/>
            <person name="Jiri K."/>
            <person name="van Sinderen D."/>
            <person name="Ventura M."/>
        </authorList>
    </citation>
    <scope>NUCLEOTIDE SEQUENCE [LARGE SCALE GENOMIC DNA]</scope>
    <source>
        <strain evidence="3 4">LMG 28769</strain>
    </source>
</reference>
<feature type="transmembrane region" description="Helical" evidence="2">
    <location>
        <begin position="132"/>
        <end position="152"/>
    </location>
</feature>
<keyword evidence="2" id="KW-1133">Transmembrane helix</keyword>